<evidence type="ECO:0000259" key="5">
    <source>
        <dbReference type="PROSITE" id="PS50110"/>
    </source>
</evidence>
<dbReference type="AlphaFoldDB" id="A0A328E7D6"/>
<dbReference type="PROSITE" id="PS50110">
    <property type="entry name" value="RESPONSE_REGULATORY"/>
    <property type="match status" value="1"/>
</dbReference>
<dbReference type="PANTHER" id="PTHR43874">
    <property type="entry name" value="TWO-COMPONENT RESPONSE REGULATOR"/>
    <property type="match status" value="1"/>
</dbReference>
<accession>A0A328E7D6</accession>
<keyword evidence="1" id="KW-0902">Two-component regulatory system</keyword>
<feature type="domain" description="Response regulatory" evidence="5">
    <location>
        <begin position="42"/>
        <end position="162"/>
    </location>
</feature>
<dbReference type="Gene3D" id="3.40.50.2300">
    <property type="match status" value="1"/>
</dbReference>
<dbReference type="PANTHER" id="PTHR43874:SF106">
    <property type="entry name" value="TWO-COMPONENT RESPONSE REGULATOR ORR4"/>
    <property type="match status" value="1"/>
</dbReference>
<evidence type="ECO:0000313" key="6">
    <source>
        <dbReference type="EMBL" id="RAL53822.1"/>
    </source>
</evidence>
<sequence length="179" mass="19560">MYIFSPQFNSIPYRSTEEKGFNRIIDLILGEKMAPADQQRFHVLAVDDSVVDRKLIERLVKAACSGDDVTVTVVDSGAEALRVVEGAEVNLIITDYSMPGMTGYELLREIKGCSAFKHIPVVVVSSEDVPSRIRSCLSEGAEEFCLKPVRLSDVQPHLLNAACKGRPATRMTSAICGAV</sequence>
<keyword evidence="3" id="KW-0804">Transcription</keyword>
<dbReference type="Proteomes" id="UP000249390">
    <property type="component" value="Unassembled WGS sequence"/>
</dbReference>
<dbReference type="InterPro" id="IPR045279">
    <property type="entry name" value="ARR-like"/>
</dbReference>
<evidence type="ECO:0000256" key="2">
    <source>
        <dbReference type="ARBA" id="ARBA00023015"/>
    </source>
</evidence>
<feature type="modified residue" description="4-aspartylphosphate" evidence="4">
    <location>
        <position position="95"/>
    </location>
</feature>
<protein>
    <recommendedName>
        <fullName evidence="5">Response regulatory domain-containing protein</fullName>
    </recommendedName>
</protein>
<dbReference type="GO" id="GO:0000160">
    <property type="term" value="P:phosphorelay signal transduction system"/>
    <property type="evidence" value="ECO:0007669"/>
    <property type="project" value="UniProtKB-KW"/>
</dbReference>
<evidence type="ECO:0000256" key="3">
    <source>
        <dbReference type="ARBA" id="ARBA00023163"/>
    </source>
</evidence>
<dbReference type="EMBL" id="NQVE01000015">
    <property type="protein sequence ID" value="RAL53822.1"/>
    <property type="molecule type" value="Genomic_DNA"/>
</dbReference>
<name>A0A328E7D6_9ASTE</name>
<organism evidence="6 7">
    <name type="scientific">Cuscuta australis</name>
    <dbReference type="NCBI Taxonomy" id="267555"/>
    <lineage>
        <taxon>Eukaryota</taxon>
        <taxon>Viridiplantae</taxon>
        <taxon>Streptophyta</taxon>
        <taxon>Embryophyta</taxon>
        <taxon>Tracheophyta</taxon>
        <taxon>Spermatophyta</taxon>
        <taxon>Magnoliopsida</taxon>
        <taxon>eudicotyledons</taxon>
        <taxon>Gunneridae</taxon>
        <taxon>Pentapetalae</taxon>
        <taxon>asterids</taxon>
        <taxon>lamiids</taxon>
        <taxon>Solanales</taxon>
        <taxon>Convolvulaceae</taxon>
        <taxon>Cuscuteae</taxon>
        <taxon>Cuscuta</taxon>
        <taxon>Cuscuta subgen. Grammica</taxon>
        <taxon>Cuscuta sect. Cleistogrammica</taxon>
    </lineage>
</organism>
<comment type="caution">
    <text evidence="6">The sequence shown here is derived from an EMBL/GenBank/DDBJ whole genome shotgun (WGS) entry which is preliminary data.</text>
</comment>
<gene>
    <name evidence="6" type="ORF">DM860_004293</name>
</gene>
<proteinExistence type="predicted"/>
<dbReference type="SUPFAM" id="SSF52172">
    <property type="entry name" value="CheY-like"/>
    <property type="match status" value="1"/>
</dbReference>
<dbReference type="InterPro" id="IPR001789">
    <property type="entry name" value="Sig_transdc_resp-reg_receiver"/>
</dbReference>
<dbReference type="GO" id="GO:0009736">
    <property type="term" value="P:cytokinin-activated signaling pathway"/>
    <property type="evidence" value="ECO:0007669"/>
    <property type="project" value="InterPro"/>
</dbReference>
<keyword evidence="7" id="KW-1185">Reference proteome</keyword>
<evidence type="ECO:0000313" key="7">
    <source>
        <dbReference type="Proteomes" id="UP000249390"/>
    </source>
</evidence>
<dbReference type="Pfam" id="PF00072">
    <property type="entry name" value="Response_reg"/>
    <property type="match status" value="1"/>
</dbReference>
<evidence type="ECO:0000256" key="1">
    <source>
        <dbReference type="ARBA" id="ARBA00023012"/>
    </source>
</evidence>
<keyword evidence="2" id="KW-0805">Transcription regulation</keyword>
<dbReference type="SMART" id="SM00448">
    <property type="entry name" value="REC"/>
    <property type="match status" value="1"/>
</dbReference>
<dbReference type="InterPro" id="IPR011006">
    <property type="entry name" value="CheY-like_superfamily"/>
</dbReference>
<reference evidence="6 7" key="1">
    <citation type="submission" date="2018-06" db="EMBL/GenBank/DDBJ databases">
        <title>The Genome of Cuscuta australis (Dodder) Provides Insight into the Evolution of Plant Parasitism.</title>
        <authorList>
            <person name="Liu H."/>
        </authorList>
    </citation>
    <scope>NUCLEOTIDE SEQUENCE [LARGE SCALE GENOMIC DNA]</scope>
    <source>
        <strain evidence="7">cv. Yunnan</strain>
        <tissue evidence="6">Vines</tissue>
    </source>
</reference>
<evidence type="ECO:0000256" key="4">
    <source>
        <dbReference type="PROSITE-ProRule" id="PRU00169"/>
    </source>
</evidence>
<keyword evidence="4" id="KW-0597">Phosphoprotein</keyword>